<dbReference type="PROSITE" id="PS50249">
    <property type="entry name" value="MPN"/>
    <property type="match status" value="1"/>
</dbReference>
<sequence>MYHHYTVKELPESEKPDEKCLRLGPEYLSDAELLAVIIRTGTAGKKSIEVAQEILNCKEKNLLNLYLMSLKELTEIPGIGTVKAVQLKCLAEITKRMTKATRVHNISLNSAHSVANYYMEELRHEDREKLLLCMFDSKCTLLRDEVISIGTINASLISPREIFKQAFMHQAVYIILLHNHPSGNPMPSLQDKIVTRKIQECGDLLGISLSDHIIIGDNQYFSFKEKNLLH</sequence>
<dbReference type="NCBIfam" id="NF000642">
    <property type="entry name" value="PRK00024.1"/>
    <property type="match status" value="1"/>
</dbReference>
<keyword evidence="2" id="KW-0645">Protease</keyword>
<comment type="similarity">
    <text evidence="1 7">Belongs to the UPF0758 family.</text>
</comment>
<dbReference type="InterPro" id="IPR025657">
    <property type="entry name" value="RadC_JAB"/>
</dbReference>
<keyword evidence="6" id="KW-0482">Metalloprotease</keyword>
<evidence type="ECO:0000256" key="4">
    <source>
        <dbReference type="ARBA" id="ARBA00022801"/>
    </source>
</evidence>
<organism evidence="9 10">
    <name type="scientific">Roseburia zhanii</name>
    <dbReference type="NCBI Taxonomy" id="2763064"/>
    <lineage>
        <taxon>Bacteria</taxon>
        <taxon>Bacillati</taxon>
        <taxon>Bacillota</taxon>
        <taxon>Clostridia</taxon>
        <taxon>Lachnospirales</taxon>
        <taxon>Lachnospiraceae</taxon>
        <taxon>Roseburia</taxon>
    </lineage>
</organism>
<evidence type="ECO:0000256" key="1">
    <source>
        <dbReference type="ARBA" id="ARBA00010243"/>
    </source>
</evidence>
<dbReference type="InterPro" id="IPR046778">
    <property type="entry name" value="UPF0758_N"/>
</dbReference>
<evidence type="ECO:0000313" key="9">
    <source>
        <dbReference type="EMBL" id="MBC5713217.1"/>
    </source>
</evidence>
<keyword evidence="4" id="KW-0378">Hydrolase</keyword>
<feature type="domain" description="MPN" evidence="8">
    <location>
        <begin position="107"/>
        <end position="229"/>
    </location>
</feature>
<reference evidence="9" key="1">
    <citation type="submission" date="2020-08" db="EMBL/GenBank/DDBJ databases">
        <title>Genome public.</title>
        <authorList>
            <person name="Liu C."/>
            <person name="Sun Q."/>
        </authorList>
    </citation>
    <scope>NUCLEOTIDE SEQUENCE</scope>
    <source>
        <strain evidence="9">BX1005</strain>
    </source>
</reference>
<dbReference type="Gene3D" id="3.40.140.10">
    <property type="entry name" value="Cytidine Deaminase, domain 2"/>
    <property type="match status" value="1"/>
</dbReference>
<dbReference type="InterPro" id="IPR020891">
    <property type="entry name" value="UPF0758_CS"/>
</dbReference>
<dbReference type="GO" id="GO:0008237">
    <property type="term" value="F:metallopeptidase activity"/>
    <property type="evidence" value="ECO:0007669"/>
    <property type="project" value="UniProtKB-KW"/>
</dbReference>
<dbReference type="GO" id="GO:0046872">
    <property type="term" value="F:metal ion binding"/>
    <property type="evidence" value="ECO:0007669"/>
    <property type="project" value="UniProtKB-KW"/>
</dbReference>
<dbReference type="NCBIfam" id="TIGR00608">
    <property type="entry name" value="radc"/>
    <property type="match status" value="1"/>
</dbReference>
<keyword evidence="10" id="KW-1185">Reference proteome</keyword>
<keyword evidence="5" id="KW-0862">Zinc</keyword>
<proteinExistence type="inferred from homology"/>
<protein>
    <submittedName>
        <fullName evidence="9">DNA repair protein RadC</fullName>
    </submittedName>
</protein>
<dbReference type="GO" id="GO:0006508">
    <property type="term" value="P:proteolysis"/>
    <property type="evidence" value="ECO:0007669"/>
    <property type="project" value="UniProtKB-KW"/>
</dbReference>
<evidence type="ECO:0000313" key="10">
    <source>
        <dbReference type="Proteomes" id="UP000606720"/>
    </source>
</evidence>
<evidence type="ECO:0000259" key="8">
    <source>
        <dbReference type="PROSITE" id="PS50249"/>
    </source>
</evidence>
<dbReference type="PANTHER" id="PTHR30471">
    <property type="entry name" value="DNA REPAIR PROTEIN RADC"/>
    <property type="match status" value="1"/>
</dbReference>
<dbReference type="CDD" id="cd08071">
    <property type="entry name" value="MPN_DUF2466"/>
    <property type="match status" value="1"/>
</dbReference>
<evidence type="ECO:0000256" key="5">
    <source>
        <dbReference type="ARBA" id="ARBA00022833"/>
    </source>
</evidence>
<dbReference type="Proteomes" id="UP000606720">
    <property type="component" value="Unassembled WGS sequence"/>
</dbReference>
<dbReference type="RefSeq" id="WP_178052394.1">
    <property type="nucleotide sequence ID" value="NZ_JACOPH010000002.1"/>
</dbReference>
<dbReference type="PROSITE" id="PS01302">
    <property type="entry name" value="UPF0758"/>
    <property type="match status" value="1"/>
</dbReference>
<dbReference type="AlphaFoldDB" id="A0A923LMW0"/>
<evidence type="ECO:0000256" key="3">
    <source>
        <dbReference type="ARBA" id="ARBA00022723"/>
    </source>
</evidence>
<dbReference type="Pfam" id="PF04002">
    <property type="entry name" value="RadC"/>
    <property type="match status" value="1"/>
</dbReference>
<accession>A0A923LMW0</accession>
<evidence type="ECO:0000256" key="6">
    <source>
        <dbReference type="ARBA" id="ARBA00023049"/>
    </source>
</evidence>
<dbReference type="InterPro" id="IPR001405">
    <property type="entry name" value="UPF0758"/>
</dbReference>
<evidence type="ECO:0000256" key="2">
    <source>
        <dbReference type="ARBA" id="ARBA00022670"/>
    </source>
</evidence>
<keyword evidence="3" id="KW-0479">Metal-binding</keyword>
<dbReference type="Pfam" id="PF20582">
    <property type="entry name" value="UPF0758_N"/>
    <property type="match status" value="1"/>
</dbReference>
<comment type="caution">
    <text evidence="9">The sequence shown here is derived from an EMBL/GenBank/DDBJ whole genome shotgun (WGS) entry which is preliminary data.</text>
</comment>
<evidence type="ECO:0000256" key="7">
    <source>
        <dbReference type="RuleBase" id="RU003797"/>
    </source>
</evidence>
<dbReference type="EMBL" id="JACOPH010000002">
    <property type="protein sequence ID" value="MBC5713217.1"/>
    <property type="molecule type" value="Genomic_DNA"/>
</dbReference>
<name>A0A923LMW0_9FIRM</name>
<dbReference type="InterPro" id="IPR037518">
    <property type="entry name" value="MPN"/>
</dbReference>
<gene>
    <name evidence="9" type="primary">radC</name>
    <name evidence="9" type="ORF">H8S17_03165</name>
</gene>
<dbReference type="PANTHER" id="PTHR30471:SF3">
    <property type="entry name" value="UPF0758 PROTEIN YEES-RELATED"/>
    <property type="match status" value="1"/>
</dbReference>